<dbReference type="Gene3D" id="3.20.20.10">
    <property type="entry name" value="Alanine racemase"/>
    <property type="match status" value="1"/>
</dbReference>
<evidence type="ECO:0000313" key="7">
    <source>
        <dbReference type="Proteomes" id="UP001059617"/>
    </source>
</evidence>
<evidence type="ECO:0000256" key="2">
    <source>
        <dbReference type="ARBA" id="ARBA00022898"/>
    </source>
</evidence>
<dbReference type="PANTHER" id="PTHR30511">
    <property type="entry name" value="ALANINE RACEMASE"/>
    <property type="match status" value="1"/>
</dbReference>
<comment type="cofactor">
    <cofactor evidence="1 4">
        <name>pyridoxal 5'-phosphate</name>
        <dbReference type="ChEBI" id="CHEBI:597326"/>
    </cofactor>
</comment>
<dbReference type="PRINTS" id="PR00992">
    <property type="entry name" value="ALARACEMASE"/>
</dbReference>
<comment type="pathway">
    <text evidence="4">Amino-acid biosynthesis; D-alanine biosynthesis; D-alanine from L-alanine: step 1/1.</text>
</comment>
<evidence type="ECO:0000256" key="4">
    <source>
        <dbReference type="HAMAP-Rule" id="MF_01201"/>
    </source>
</evidence>
<dbReference type="HAMAP" id="MF_01201">
    <property type="entry name" value="Ala_racemase"/>
    <property type="match status" value="1"/>
</dbReference>
<dbReference type="EC" id="5.1.1.1" evidence="4"/>
<feature type="binding site" evidence="4">
    <location>
        <position position="311"/>
    </location>
    <ligand>
        <name>substrate</name>
    </ligand>
</feature>
<sequence length="374" mass="39398">MWQAQVRIDLDAIRHNVVTLRGLLAPHTHLMTVVKADAYGHGMLPVARAALQAGATWLGVATLDEALRLRADGITAPVLAWLHSPGRPLHEAVEQGVDLSASSIGTLHEIVRGARKVGSVAGVHLKVDTGLSRNGAHPADWPALVEQAAKAQADGHVEVVGAWSHFACADEPGHPSIGRQLAAFHEAVDTAARFGIAPRLRHLANSAAAVTLPDSHFDLVRVGLSTYGLSPIPGVGPALRPAMSVHARVALVKSVSAGEGVSYGHTYKTLKDTTLALVPLGYGDGVPRSVSSRGPVWLAGKVRRIVGRVCMDQVVVDCGDDEVRVGDEAVLFGAGTEGEPTADDWALAGDTINYEIVTRMGSERTPRIYVGEPV</sequence>
<comment type="catalytic activity">
    <reaction evidence="4">
        <text>L-alanine = D-alanine</text>
        <dbReference type="Rhea" id="RHEA:20249"/>
        <dbReference type="ChEBI" id="CHEBI:57416"/>
        <dbReference type="ChEBI" id="CHEBI:57972"/>
        <dbReference type="EC" id="5.1.1.1"/>
    </reaction>
</comment>
<dbReference type="PROSITE" id="PS00395">
    <property type="entry name" value="ALANINE_RACEMASE"/>
    <property type="match status" value="1"/>
</dbReference>
<feature type="active site" description="Proton acceptor; specific for D-alanine" evidence="4">
    <location>
        <position position="35"/>
    </location>
</feature>
<evidence type="ECO:0000256" key="1">
    <source>
        <dbReference type="ARBA" id="ARBA00001933"/>
    </source>
</evidence>
<reference evidence="6" key="2">
    <citation type="submission" date="2022-09" db="EMBL/GenBank/DDBJ databases">
        <title>Biosynthetic gene clusters of Dactylosporangioum fulvum.</title>
        <authorList>
            <person name="Caradec T."/>
        </authorList>
    </citation>
    <scope>NUCLEOTIDE SEQUENCE</scope>
    <source>
        <strain evidence="6">NRRL B-16292</strain>
    </source>
</reference>
<reference evidence="6" key="1">
    <citation type="submission" date="2021-04" db="EMBL/GenBank/DDBJ databases">
        <authorList>
            <person name="Hartkoorn R.C."/>
            <person name="Beaudoing E."/>
            <person name="Hot D."/>
        </authorList>
    </citation>
    <scope>NUCLEOTIDE SEQUENCE</scope>
    <source>
        <strain evidence="6">NRRL B-16292</strain>
    </source>
</reference>
<dbReference type="Pfam" id="PF01168">
    <property type="entry name" value="Ala_racemase_N"/>
    <property type="match status" value="1"/>
</dbReference>
<dbReference type="Proteomes" id="UP001059617">
    <property type="component" value="Chromosome"/>
</dbReference>
<comment type="similarity">
    <text evidence="4">Belongs to the alanine racemase family.</text>
</comment>
<evidence type="ECO:0000259" key="5">
    <source>
        <dbReference type="SMART" id="SM01005"/>
    </source>
</evidence>
<feature type="active site" description="Proton acceptor; specific for L-alanine" evidence="4">
    <location>
        <position position="263"/>
    </location>
</feature>
<evidence type="ECO:0000256" key="3">
    <source>
        <dbReference type="ARBA" id="ARBA00023235"/>
    </source>
</evidence>
<dbReference type="RefSeq" id="WP_259859776.1">
    <property type="nucleotide sequence ID" value="NZ_BAAAST010000017.1"/>
</dbReference>
<dbReference type="SMART" id="SM01005">
    <property type="entry name" value="Ala_racemase_C"/>
    <property type="match status" value="1"/>
</dbReference>
<dbReference type="InterPro" id="IPR009006">
    <property type="entry name" value="Ala_racemase/Decarboxylase_C"/>
</dbReference>
<dbReference type="InterPro" id="IPR011079">
    <property type="entry name" value="Ala_racemase_C"/>
</dbReference>
<protein>
    <recommendedName>
        <fullName evidence="4">Alanine racemase</fullName>
        <ecNumber evidence="4">5.1.1.1</ecNumber>
    </recommendedName>
</protein>
<dbReference type="InterPro" id="IPR000821">
    <property type="entry name" value="Ala_racemase"/>
</dbReference>
<dbReference type="SUPFAM" id="SSF50621">
    <property type="entry name" value="Alanine racemase C-terminal domain-like"/>
    <property type="match status" value="1"/>
</dbReference>
<feature type="binding site" evidence="4">
    <location>
        <position position="133"/>
    </location>
    <ligand>
        <name>substrate</name>
    </ligand>
</feature>
<dbReference type="EMBL" id="CP073720">
    <property type="protein sequence ID" value="UWP81997.1"/>
    <property type="molecule type" value="Genomic_DNA"/>
</dbReference>
<dbReference type="SUPFAM" id="SSF51419">
    <property type="entry name" value="PLP-binding barrel"/>
    <property type="match status" value="1"/>
</dbReference>
<gene>
    <name evidence="6" type="primary">alr</name>
    <name evidence="6" type="ORF">Dfulv_44150</name>
</gene>
<name>A0ABY5VW65_9ACTN</name>
<dbReference type="NCBIfam" id="TIGR00492">
    <property type="entry name" value="alr"/>
    <property type="match status" value="1"/>
</dbReference>
<proteinExistence type="inferred from homology"/>
<keyword evidence="7" id="KW-1185">Reference proteome</keyword>
<dbReference type="Pfam" id="PF00842">
    <property type="entry name" value="Ala_racemase_C"/>
    <property type="match status" value="1"/>
</dbReference>
<evidence type="ECO:0000313" key="6">
    <source>
        <dbReference type="EMBL" id="UWP81997.1"/>
    </source>
</evidence>
<feature type="domain" description="Alanine racemase C-terminal" evidence="5">
    <location>
        <begin position="242"/>
        <end position="370"/>
    </location>
</feature>
<dbReference type="Gene3D" id="2.40.37.10">
    <property type="entry name" value="Lyase, Ornithine Decarboxylase, Chain A, domain 1"/>
    <property type="match status" value="1"/>
</dbReference>
<keyword evidence="3 4" id="KW-0413">Isomerase</keyword>
<organism evidence="6 7">
    <name type="scientific">Dactylosporangium fulvum</name>
    <dbReference type="NCBI Taxonomy" id="53359"/>
    <lineage>
        <taxon>Bacteria</taxon>
        <taxon>Bacillati</taxon>
        <taxon>Actinomycetota</taxon>
        <taxon>Actinomycetes</taxon>
        <taxon>Micromonosporales</taxon>
        <taxon>Micromonosporaceae</taxon>
        <taxon>Dactylosporangium</taxon>
    </lineage>
</organism>
<comment type="function">
    <text evidence="4">Catalyzes the interconversion of L-alanine and D-alanine. May also act on other amino acids.</text>
</comment>
<dbReference type="PANTHER" id="PTHR30511:SF0">
    <property type="entry name" value="ALANINE RACEMASE, CATABOLIC-RELATED"/>
    <property type="match status" value="1"/>
</dbReference>
<keyword evidence="2 4" id="KW-0663">Pyridoxal phosphate</keyword>
<dbReference type="InterPro" id="IPR001608">
    <property type="entry name" value="Ala_racemase_N"/>
</dbReference>
<dbReference type="InterPro" id="IPR029066">
    <property type="entry name" value="PLP-binding_barrel"/>
</dbReference>
<accession>A0ABY5VW65</accession>
<dbReference type="CDD" id="cd00430">
    <property type="entry name" value="PLPDE_III_AR"/>
    <property type="match status" value="1"/>
</dbReference>
<feature type="modified residue" description="N6-(pyridoxal phosphate)lysine" evidence="4">
    <location>
        <position position="35"/>
    </location>
</feature>
<dbReference type="GO" id="GO:0008784">
    <property type="term" value="F:alanine racemase activity"/>
    <property type="evidence" value="ECO:0007669"/>
    <property type="project" value="UniProtKB-EC"/>
</dbReference>
<dbReference type="InterPro" id="IPR020622">
    <property type="entry name" value="Ala_racemase_pyridoxalP-BS"/>
</dbReference>